<keyword evidence="5" id="KW-0687">Ribonucleoprotein</keyword>
<dbReference type="PANTHER" id="PTHR13610:SF11">
    <property type="entry name" value="METHYLTRANSFERASE DOMAIN-CONTAINING PROTEIN"/>
    <property type="match status" value="1"/>
</dbReference>
<accession>A0A078MF26</accession>
<organism evidence="5">
    <name type="scientific">Pseudomonas saudimassiliensis</name>
    <dbReference type="NCBI Taxonomy" id="1461581"/>
    <lineage>
        <taxon>Bacteria</taxon>
        <taxon>Pseudomonadati</taxon>
        <taxon>Pseudomonadota</taxon>
        <taxon>Gammaproteobacteria</taxon>
        <taxon>Pseudomonadales</taxon>
        <taxon>Pseudomonadaceae</taxon>
        <taxon>Pseudomonas</taxon>
    </lineage>
</organism>
<proteinExistence type="predicted"/>
<keyword evidence="1 5" id="KW-0489">Methyltransferase</keyword>
<dbReference type="InterPro" id="IPR041698">
    <property type="entry name" value="Methyltransf_25"/>
</dbReference>
<evidence type="ECO:0000256" key="1">
    <source>
        <dbReference type="ARBA" id="ARBA00022603"/>
    </source>
</evidence>
<dbReference type="PANTHER" id="PTHR13610">
    <property type="entry name" value="METHYLTRANSFERASE DOMAIN-CONTAINING PROTEIN"/>
    <property type="match status" value="1"/>
</dbReference>
<feature type="domain" description="Methyltransferase" evidence="4">
    <location>
        <begin position="32"/>
        <end position="117"/>
    </location>
</feature>
<dbReference type="InterPro" id="IPR026170">
    <property type="entry name" value="FAM173A/B"/>
</dbReference>
<evidence type="ECO:0000256" key="2">
    <source>
        <dbReference type="ARBA" id="ARBA00022679"/>
    </source>
</evidence>
<evidence type="ECO:0000259" key="4">
    <source>
        <dbReference type="Pfam" id="PF13649"/>
    </source>
</evidence>
<keyword evidence="5" id="KW-0689">Ribosomal protein</keyword>
<dbReference type="EMBL" id="LK391969">
    <property type="protein sequence ID" value="CEF26840.1"/>
    <property type="molecule type" value="Genomic_DNA"/>
</dbReference>
<dbReference type="Gene3D" id="3.40.50.150">
    <property type="entry name" value="Vaccinia Virus protein VP39"/>
    <property type="match status" value="1"/>
</dbReference>
<dbReference type="GO" id="GO:0005840">
    <property type="term" value="C:ribosome"/>
    <property type="evidence" value="ECO:0007669"/>
    <property type="project" value="UniProtKB-KW"/>
</dbReference>
<dbReference type="SUPFAM" id="SSF53335">
    <property type="entry name" value="S-adenosyl-L-methionine-dependent methyltransferases"/>
    <property type="match status" value="1"/>
</dbReference>
<dbReference type="CDD" id="cd02440">
    <property type="entry name" value="AdoMet_MTases"/>
    <property type="match status" value="1"/>
</dbReference>
<name>A0A078MF26_9PSED</name>
<dbReference type="PATRIC" id="fig|1461581.3.peg.1752"/>
<evidence type="ECO:0000313" key="5">
    <source>
        <dbReference type="EMBL" id="CEA04875.1"/>
    </source>
</evidence>
<reference evidence="5" key="1">
    <citation type="submission" date="2014-07" db="EMBL/GenBank/DDBJ databases">
        <authorList>
            <person name="Urmite Genomes Urmite Genomes"/>
        </authorList>
    </citation>
    <scope>NUCLEOTIDE SEQUENCE</scope>
    <source>
        <strain evidence="5">12M76_air</strain>
    </source>
</reference>
<dbReference type="GO" id="GO:0016279">
    <property type="term" value="F:protein-lysine N-methyltransferase activity"/>
    <property type="evidence" value="ECO:0007669"/>
    <property type="project" value="InterPro"/>
</dbReference>
<keyword evidence="3" id="KW-0949">S-adenosyl-L-methionine</keyword>
<protein>
    <submittedName>
        <fullName evidence="5">Ribosomal protein L11 methylase-like protein</fullName>
    </submittedName>
</protein>
<evidence type="ECO:0000256" key="3">
    <source>
        <dbReference type="ARBA" id="ARBA00022691"/>
    </source>
</evidence>
<dbReference type="Pfam" id="PF13649">
    <property type="entry name" value="Methyltransf_25"/>
    <property type="match status" value="1"/>
</dbReference>
<dbReference type="EMBL" id="LM997413">
    <property type="protein sequence ID" value="CEA04875.1"/>
    <property type="molecule type" value="Genomic_DNA"/>
</dbReference>
<dbReference type="AlphaFoldDB" id="A0A078MF26"/>
<keyword evidence="2" id="KW-0808">Transferase</keyword>
<gene>
    <name evidence="5" type="ORF">BN1049_01774</name>
</gene>
<dbReference type="GO" id="GO:0032259">
    <property type="term" value="P:methylation"/>
    <property type="evidence" value="ECO:0007669"/>
    <property type="project" value="UniProtKB-KW"/>
</dbReference>
<dbReference type="InterPro" id="IPR029063">
    <property type="entry name" value="SAM-dependent_MTases_sf"/>
</dbReference>
<sequence>MHLDVPFVPTGEGVIRAMLELGGVDASDVLYDLGSGDGRIVVAAARDFGAQAVGVEIDSGRVALAQAYAEEVGVADRVCFLEDDLLEVDISPASVVTMFLLPHINLALRPRLLTELRPGTRIVSHTFDMGDWQPDQRIPAKYDSIFLWVIPARVAGVWHWQTAEGRHYQVELEQRYQQLSGEVWVDDQLAELEAARLWGDLLELVVLHEGDYEPESIILHCRDDRLVVVSENQQGAVARRVGSCKQAPTG</sequence>
<dbReference type="RefSeq" id="WP_158023900.1">
    <property type="nucleotide sequence ID" value="NZ_LK391969.1"/>
</dbReference>
<dbReference type="OrthoDB" id="281208at2"/>